<name>A0A159Z2Z0_9RHOB</name>
<dbReference type="AlphaFoldDB" id="A0A159Z2Z0"/>
<evidence type="ECO:0000313" key="4">
    <source>
        <dbReference type="Proteomes" id="UP000076128"/>
    </source>
</evidence>
<dbReference type="SUPFAM" id="SSF53335">
    <property type="entry name" value="S-adenosyl-L-methionine-dependent methyltransferases"/>
    <property type="match status" value="1"/>
</dbReference>
<dbReference type="Proteomes" id="UP000076128">
    <property type="component" value="Chromosome"/>
</dbReference>
<sequence length="201" mass="21443">MANWDARFAQDDYVFGSAPAGFVARQAWRIAPGRRVLSVAEGEGRNAVFLAELGARVTGFDGSGTGLAKARRLAAERGVSLDLHHADIADWDWGAAPFDAVLGVFFQFAPPPLRAQVFAGMSHALKPGGLLLLHGYALRQVGYGTGGPGQAANLWTLDLLRETFSGFEILYQADYDADLAEGTGHRGRSGLIDFVARKPAA</sequence>
<dbReference type="GO" id="GO:0008168">
    <property type="term" value="F:methyltransferase activity"/>
    <property type="evidence" value="ECO:0007669"/>
    <property type="project" value="UniProtKB-KW"/>
</dbReference>
<keyword evidence="3" id="KW-0489">Methyltransferase</keyword>
<dbReference type="GO" id="GO:0032259">
    <property type="term" value="P:methylation"/>
    <property type="evidence" value="ECO:0007669"/>
    <property type="project" value="UniProtKB-KW"/>
</dbReference>
<keyword evidence="1 3" id="KW-0808">Transferase</keyword>
<dbReference type="EMBL" id="CP012661">
    <property type="protein sequence ID" value="AMY68480.1"/>
    <property type="molecule type" value="Genomic_DNA"/>
</dbReference>
<dbReference type="KEGG" id="daa:AKL17_1224"/>
<keyword evidence="4" id="KW-1185">Reference proteome</keyword>
<proteinExistence type="predicted"/>
<dbReference type="PANTHER" id="PTHR43861">
    <property type="entry name" value="TRANS-ACONITATE 2-METHYLTRANSFERASE-RELATED"/>
    <property type="match status" value="1"/>
</dbReference>
<feature type="domain" description="Methyltransferase" evidence="2">
    <location>
        <begin position="36"/>
        <end position="129"/>
    </location>
</feature>
<dbReference type="CDD" id="cd02440">
    <property type="entry name" value="AdoMet_MTases"/>
    <property type="match status" value="1"/>
</dbReference>
<dbReference type="InterPro" id="IPR041698">
    <property type="entry name" value="Methyltransf_25"/>
</dbReference>
<dbReference type="InterPro" id="IPR029063">
    <property type="entry name" value="SAM-dependent_MTases_sf"/>
</dbReference>
<dbReference type="STRING" id="1335048.AKL17_1224"/>
<organism evidence="3 4">
    <name type="scientific">Frigidibacter mobilis</name>
    <dbReference type="NCBI Taxonomy" id="1335048"/>
    <lineage>
        <taxon>Bacteria</taxon>
        <taxon>Pseudomonadati</taxon>
        <taxon>Pseudomonadota</taxon>
        <taxon>Alphaproteobacteria</taxon>
        <taxon>Rhodobacterales</taxon>
        <taxon>Paracoccaceae</taxon>
        <taxon>Frigidibacter</taxon>
    </lineage>
</organism>
<evidence type="ECO:0000259" key="2">
    <source>
        <dbReference type="Pfam" id="PF13649"/>
    </source>
</evidence>
<dbReference type="Pfam" id="PF13649">
    <property type="entry name" value="Methyltransf_25"/>
    <property type="match status" value="1"/>
</dbReference>
<dbReference type="OrthoDB" id="9786503at2"/>
<evidence type="ECO:0000256" key="1">
    <source>
        <dbReference type="ARBA" id="ARBA00022679"/>
    </source>
</evidence>
<accession>A0A159Z2Z0</accession>
<evidence type="ECO:0000313" key="3">
    <source>
        <dbReference type="EMBL" id="AMY68480.1"/>
    </source>
</evidence>
<reference evidence="3 4" key="1">
    <citation type="submission" date="2015-09" db="EMBL/GenBank/DDBJ databases">
        <title>Complete genome sequence of Defluviimonas alba cai42t isolated from an oilfield in Xinjiang.</title>
        <authorList>
            <person name="Geng S."/>
            <person name="Pan X."/>
            <person name="Wu X."/>
        </authorList>
    </citation>
    <scope>NUCLEOTIDE SEQUENCE [LARGE SCALE GENOMIC DNA]</scope>
    <source>
        <strain evidence="4">cai42</strain>
    </source>
</reference>
<protein>
    <submittedName>
        <fullName evidence="3">Type 11 methyltransferase</fullName>
    </submittedName>
</protein>
<dbReference type="RefSeq" id="WP_066811577.1">
    <property type="nucleotide sequence ID" value="NZ_CP012661.1"/>
</dbReference>
<dbReference type="Gene3D" id="3.40.50.150">
    <property type="entry name" value="Vaccinia Virus protein VP39"/>
    <property type="match status" value="1"/>
</dbReference>
<dbReference type="PANTHER" id="PTHR43861:SF3">
    <property type="entry name" value="PUTATIVE (AFU_ORTHOLOGUE AFUA_2G14390)-RELATED"/>
    <property type="match status" value="1"/>
</dbReference>
<gene>
    <name evidence="3" type="ORF">AKL17_1224</name>
</gene>